<evidence type="ECO:0008006" key="4">
    <source>
        <dbReference type="Google" id="ProtNLM"/>
    </source>
</evidence>
<dbReference type="EMBL" id="SGWQ01000005">
    <property type="protein sequence ID" value="RZS37722.1"/>
    <property type="molecule type" value="Genomic_DNA"/>
</dbReference>
<dbReference type="SUPFAM" id="SSF69318">
    <property type="entry name" value="Integrin alpha N-terminal domain"/>
    <property type="match status" value="1"/>
</dbReference>
<reference evidence="2 3" key="1">
    <citation type="submission" date="2019-02" db="EMBL/GenBank/DDBJ databases">
        <title>Genomic Encyclopedia of Type Strains, Phase IV (KMG-IV): sequencing the most valuable type-strain genomes for metagenomic binning, comparative biology and taxonomic classification.</title>
        <authorList>
            <person name="Goeker M."/>
        </authorList>
    </citation>
    <scope>NUCLEOTIDE SEQUENCE [LARGE SCALE GENOMIC DNA]</scope>
    <source>
        <strain evidence="2 3">DSM 101727</strain>
    </source>
</reference>
<keyword evidence="3" id="KW-1185">Reference proteome</keyword>
<evidence type="ECO:0000313" key="3">
    <source>
        <dbReference type="Proteomes" id="UP000294257"/>
    </source>
</evidence>
<dbReference type="RefSeq" id="WP_130345174.1">
    <property type="nucleotide sequence ID" value="NZ_SGWQ01000005.1"/>
</dbReference>
<sequence>MYVDDNGDTGGTGTEGQGTDQHMAVEINGQEHDLELNYDLDHDGNRDAAVVQTDRGYMAFVDSNHDGAADKMVQLDEQGKVLGEARYDAATKEWVAVDPGQNAGQAGGAGAQGHITVETGTGGKDAGAATHDVTGDGKNDTVIVRDEAGNAIAYTDLNGDGKADQALVTKADGEVVLQKHTGGGVWTEVDKDTVPGGETTGYQQGENGVVDTEGWADSTPTEGVARIDTATGQWISQN</sequence>
<dbReference type="InterPro" id="IPR028994">
    <property type="entry name" value="Integrin_alpha_N"/>
</dbReference>
<evidence type="ECO:0000313" key="2">
    <source>
        <dbReference type="EMBL" id="RZS37722.1"/>
    </source>
</evidence>
<gene>
    <name evidence="2" type="ORF">EV193_105280</name>
</gene>
<feature type="region of interest" description="Disordered" evidence="1">
    <location>
        <begin position="1"/>
        <end position="20"/>
    </location>
</feature>
<accession>A0A4Q7KQW0</accession>
<dbReference type="OrthoDB" id="3371160at2"/>
<feature type="region of interest" description="Disordered" evidence="1">
    <location>
        <begin position="186"/>
        <end position="220"/>
    </location>
</feature>
<organism evidence="2 3">
    <name type="scientific">Herbihabitans rhizosphaerae</name>
    <dbReference type="NCBI Taxonomy" id="1872711"/>
    <lineage>
        <taxon>Bacteria</taxon>
        <taxon>Bacillati</taxon>
        <taxon>Actinomycetota</taxon>
        <taxon>Actinomycetes</taxon>
        <taxon>Pseudonocardiales</taxon>
        <taxon>Pseudonocardiaceae</taxon>
        <taxon>Herbihabitans</taxon>
    </lineage>
</organism>
<name>A0A4Q7KQW0_9PSEU</name>
<protein>
    <recommendedName>
        <fullName evidence="4">VCBS repeat protein</fullName>
    </recommendedName>
</protein>
<comment type="caution">
    <text evidence="2">The sequence shown here is derived from an EMBL/GenBank/DDBJ whole genome shotgun (WGS) entry which is preliminary data.</text>
</comment>
<dbReference type="AlphaFoldDB" id="A0A4Q7KQW0"/>
<proteinExistence type="predicted"/>
<evidence type="ECO:0000256" key="1">
    <source>
        <dbReference type="SAM" id="MobiDB-lite"/>
    </source>
</evidence>
<dbReference type="Proteomes" id="UP000294257">
    <property type="component" value="Unassembled WGS sequence"/>
</dbReference>